<name>A0ACC0V0T8_9HYPO</name>
<dbReference type="EMBL" id="CM047943">
    <property type="protein sequence ID" value="KAI9900025.1"/>
    <property type="molecule type" value="Genomic_DNA"/>
</dbReference>
<gene>
    <name evidence="1" type="ORF">N3K66_004287</name>
</gene>
<organism evidence="1 2">
    <name type="scientific">Trichothecium roseum</name>
    <dbReference type="NCBI Taxonomy" id="47278"/>
    <lineage>
        <taxon>Eukaryota</taxon>
        <taxon>Fungi</taxon>
        <taxon>Dikarya</taxon>
        <taxon>Ascomycota</taxon>
        <taxon>Pezizomycotina</taxon>
        <taxon>Sordariomycetes</taxon>
        <taxon>Hypocreomycetidae</taxon>
        <taxon>Hypocreales</taxon>
        <taxon>Hypocreales incertae sedis</taxon>
        <taxon>Trichothecium</taxon>
    </lineage>
</organism>
<accession>A0ACC0V0T8</accession>
<comment type="caution">
    <text evidence="1">The sequence shown here is derived from an EMBL/GenBank/DDBJ whole genome shotgun (WGS) entry which is preliminary data.</text>
</comment>
<protein>
    <submittedName>
        <fullName evidence="1">Uncharacterized protein</fullName>
    </submittedName>
</protein>
<evidence type="ECO:0000313" key="2">
    <source>
        <dbReference type="Proteomes" id="UP001163324"/>
    </source>
</evidence>
<reference evidence="1" key="1">
    <citation type="submission" date="2022-10" db="EMBL/GenBank/DDBJ databases">
        <title>Complete Genome of Trichothecium roseum strain YXFP-22015, a Plant Pathogen Isolated from Citrus.</title>
        <authorList>
            <person name="Wang Y."/>
            <person name="Zhu L."/>
        </authorList>
    </citation>
    <scope>NUCLEOTIDE SEQUENCE</scope>
    <source>
        <strain evidence="1">YXFP-22015</strain>
    </source>
</reference>
<dbReference type="Proteomes" id="UP001163324">
    <property type="component" value="Chromosome 4"/>
</dbReference>
<evidence type="ECO:0000313" key="1">
    <source>
        <dbReference type="EMBL" id="KAI9900025.1"/>
    </source>
</evidence>
<proteinExistence type="predicted"/>
<keyword evidence="2" id="KW-1185">Reference proteome</keyword>
<sequence length="1432" mass="159186">MSTTASSSRDSSPMGRKWEPEQLETFFNELRGINWASGAKPALKFVTDNLDHLESKQEDGSTLIQTLLELDEHQNTVDEVVVDIIGRVDVDYLDTIGRGKETALYTAVRKERAAIARKLLERGVDVTIRNHQDRVPVHAASINGDAELVGQLLEKDPTLINEQDAEKLTPLDAACWQGNVDVVKFILGKDKGALKLTDKTGMTPLMTAVDHGRLECCQALLELEEGLELLNLGDDGDVTALDTSCIKGHLDIVKLLLDKGADKECRDAKGFTPLLTAASNNHADIVLELIERGSVVTAQTNEGDTAMIRAAFYGHIEIVNLLLRFESCKGLIDMTDNGGVTPLILASRHGWADVIQRLLDAGSDQAKYDQYGNTALMGASKWRYVSVVEILLKHASTLPDDGLNKILNHKSIDEASLTALHNASYNGHMKVIDLLLEYGVDVNVVDSQGLNALHYACRQGYREMAEIFLKRTADINAVDEDGWTALHHAASTEFDKAKQLAEADLGPEPDITTGAIVPVPGKHVEILQYLLASGVDPMLLTTAGETALHMASSRGFHSRVEVLLQDPRITESLAWQNNQEKTPLGTAMEKERPHVVRQLLQKLKVADFGQTEDKEELMVWLAKRKETHDEVRLLLSKDTSVQPQTQVTISDHWSALEWAAYRGYPKLLWWLLYSSAPTPGRDLRIKTAERIAKGFVNDRKKNRAAKGDSEGKGGKPSKDKHEEGDGGGKDNNSQLGDSNDKHRQILQILRNPPMTQTAGQMQQLKQLSDKPMYMPHSVEMLDEFTACVMEFYEFNKHSGFLRRFDTVKDVIYVRGPDEIMSEAREKTHRMDKLYGPEEGIAASDWTAKDVKVRWVHLPANNMKWMSDLALTMSGSSDIDGSGLSWLDQSWDQVMGKNRATRFMKPKCANRLDETRHVRQLALYMPYLTLAMHRERPTKHSDLYGSLIKDYDSNVIHGSRTLDEFYYHSCEEQNLRLDILNRNADQVLSKTIHGKMDGRKSWVLLNVDQVWVWVVDHRTVITSSTHRMDGVEDPLITAILDNLGHANDTGLDGGAPTTAFQMARLIVDTCVGFFEREFRMKLEDQHDWGKPANWKGSVQDVFTNAIAKAALREAGLYGEFANNERTKRSDHFRIARQAHGKHREILEAANLFREIKDIRDEIKMLKTISEYQSTVQRGLPRQAPGNGAKPRSGGGVSSEGIANGLREMDKAAARIETAVNTTLTLEQNEISISQAQEAVSQGRTLMMFTVVTILFLPLSFFTSFFALDVASFLNTPPWAFIVLFCISFGIFAPLAGYAFFSDQITAYWYSLRAALTSDITPSVLAGDDGAFSPPGSIYARESQTHLRHAPYSWGTEMSALSQPYLPRPSFDSTGGGGGNGNGNGNGSCAGDREADKEKQLLNGHVTAIGPLTRRATTRTFYDEENVPPTKTGM</sequence>